<name>A0A0R1PEY8_9LACO</name>
<dbReference type="GO" id="GO:0047372">
    <property type="term" value="F:monoacylglycerol lipase activity"/>
    <property type="evidence" value="ECO:0007669"/>
    <property type="project" value="TreeGrafter"/>
</dbReference>
<evidence type="ECO:0000313" key="2">
    <source>
        <dbReference type="EMBL" id="KRL31047.1"/>
    </source>
</evidence>
<accession>A0A0R1PEY8</accession>
<dbReference type="Proteomes" id="UP000051908">
    <property type="component" value="Unassembled WGS sequence"/>
</dbReference>
<organism evidence="2 3">
    <name type="scientific">Companilactobacillus paralimentarius DSM 13238 = JCM 10415</name>
    <dbReference type="NCBI Taxonomy" id="1122151"/>
    <lineage>
        <taxon>Bacteria</taxon>
        <taxon>Bacillati</taxon>
        <taxon>Bacillota</taxon>
        <taxon>Bacilli</taxon>
        <taxon>Lactobacillales</taxon>
        <taxon>Lactobacillaceae</taxon>
        <taxon>Companilactobacillus</taxon>
    </lineage>
</organism>
<comment type="caution">
    <text evidence="2">The sequence shown here is derived from an EMBL/GenBank/DDBJ whole genome shotgun (WGS) entry which is preliminary data.</text>
</comment>
<dbReference type="InterPro" id="IPR050266">
    <property type="entry name" value="AB_hydrolase_sf"/>
</dbReference>
<gene>
    <name evidence="2" type="ORF">FD33_GL002333</name>
</gene>
<dbReference type="EMBL" id="AZES01000066">
    <property type="protein sequence ID" value="KRL31047.1"/>
    <property type="molecule type" value="Genomic_DNA"/>
</dbReference>
<dbReference type="RefSeq" id="WP_025086040.1">
    <property type="nucleotide sequence ID" value="NZ_AZES01000066.1"/>
</dbReference>
<reference evidence="2 3" key="1">
    <citation type="journal article" date="2015" name="Genome Announc.">
        <title>Expanding the biotechnology potential of lactobacilli through comparative genomics of 213 strains and associated genera.</title>
        <authorList>
            <person name="Sun Z."/>
            <person name="Harris H.M."/>
            <person name="McCann A."/>
            <person name="Guo C."/>
            <person name="Argimon S."/>
            <person name="Zhang W."/>
            <person name="Yang X."/>
            <person name="Jeffery I.B."/>
            <person name="Cooney J.C."/>
            <person name="Kagawa T.F."/>
            <person name="Liu W."/>
            <person name="Song Y."/>
            <person name="Salvetti E."/>
            <person name="Wrobel A."/>
            <person name="Rasinkangas P."/>
            <person name="Parkhill J."/>
            <person name="Rea M.C."/>
            <person name="O'Sullivan O."/>
            <person name="Ritari J."/>
            <person name="Douillard F.P."/>
            <person name="Paul Ross R."/>
            <person name="Yang R."/>
            <person name="Briner A.E."/>
            <person name="Felis G.E."/>
            <person name="de Vos W.M."/>
            <person name="Barrangou R."/>
            <person name="Klaenhammer T.R."/>
            <person name="Caufield P.W."/>
            <person name="Cui Y."/>
            <person name="Zhang H."/>
            <person name="O'Toole P.W."/>
        </authorList>
    </citation>
    <scope>NUCLEOTIDE SEQUENCE [LARGE SCALE GENOMIC DNA]</scope>
    <source>
        <strain evidence="2 3">DSM 13238</strain>
    </source>
</reference>
<evidence type="ECO:0000259" key="1">
    <source>
        <dbReference type="Pfam" id="PF00561"/>
    </source>
</evidence>
<dbReference type="PANTHER" id="PTHR43798:SF5">
    <property type="entry name" value="MONOACYLGLYCEROL LIPASE ABHD6"/>
    <property type="match status" value="1"/>
</dbReference>
<dbReference type="SUPFAM" id="SSF53474">
    <property type="entry name" value="alpha/beta-Hydrolases"/>
    <property type="match status" value="1"/>
</dbReference>
<dbReference type="InterPro" id="IPR000639">
    <property type="entry name" value="Epox_hydrolase-like"/>
</dbReference>
<dbReference type="InterPro" id="IPR029058">
    <property type="entry name" value="AB_hydrolase_fold"/>
</dbReference>
<dbReference type="PATRIC" id="fig|1122151.5.peg.2411"/>
<dbReference type="PANTHER" id="PTHR43798">
    <property type="entry name" value="MONOACYLGLYCEROL LIPASE"/>
    <property type="match status" value="1"/>
</dbReference>
<evidence type="ECO:0000313" key="3">
    <source>
        <dbReference type="Proteomes" id="UP000051908"/>
    </source>
</evidence>
<protein>
    <submittedName>
        <fullName evidence="2">Alpha beta hydrolase fold protein</fullName>
    </submittedName>
</protein>
<dbReference type="Gene3D" id="3.40.50.1820">
    <property type="entry name" value="alpha/beta hydrolase"/>
    <property type="match status" value="1"/>
</dbReference>
<dbReference type="OrthoDB" id="252464at2"/>
<dbReference type="InterPro" id="IPR000073">
    <property type="entry name" value="AB_hydrolase_1"/>
</dbReference>
<dbReference type="Pfam" id="PF00561">
    <property type="entry name" value="Abhydrolase_1"/>
    <property type="match status" value="1"/>
</dbReference>
<sequence length="283" mass="31147">MEKILSTSEGSVNTNLIGSIHSDKIIILVPGIDGSIDYFNEMIPYLKDKYTVVALDLLGQGKSSKVKSDNYTIDSEAWNMLEAIARLKIVKQLIIFGYGVGGLIAVNMAELRGFTISKLILLNTPATDKYSDMDASSSVAAIPLLGKLAKSPVKASLYFDKNFDRKSLSNPKIVDEAANMVDHKVAKKLQKMSVDYLSEKFLNKRLRTIKIPTLAMYADGDQILGEKGIKDAKATIGRVPGLQLADIKGAGHLAMLEKPKEVVDKIIAFDEEKVERQRVDIEE</sequence>
<dbReference type="PRINTS" id="PR00412">
    <property type="entry name" value="EPOXHYDRLASE"/>
</dbReference>
<dbReference type="AlphaFoldDB" id="A0A0R1PEY8"/>
<keyword evidence="2" id="KW-0378">Hydrolase</keyword>
<feature type="domain" description="AB hydrolase-1" evidence="1">
    <location>
        <begin position="25"/>
        <end position="259"/>
    </location>
</feature>
<dbReference type="GO" id="GO:0016020">
    <property type="term" value="C:membrane"/>
    <property type="evidence" value="ECO:0007669"/>
    <property type="project" value="TreeGrafter"/>
</dbReference>
<keyword evidence="3" id="KW-1185">Reference proteome</keyword>
<proteinExistence type="predicted"/>
<dbReference type="GeneID" id="96667988"/>
<dbReference type="GO" id="GO:0046464">
    <property type="term" value="P:acylglycerol catabolic process"/>
    <property type="evidence" value="ECO:0007669"/>
    <property type="project" value="TreeGrafter"/>
</dbReference>